<comment type="similarity">
    <text evidence="3 13">Belongs to the histone H2B family.</text>
</comment>
<keyword evidence="17" id="KW-1185">Reference proteome</keyword>
<dbReference type="GO" id="GO:0030527">
    <property type="term" value="F:structural constituent of chromatin"/>
    <property type="evidence" value="ECO:0007669"/>
    <property type="project" value="InterPro"/>
</dbReference>
<dbReference type="FunFam" id="1.10.20.10:FF:000003">
    <property type="entry name" value="Histone H2B"/>
    <property type="match status" value="1"/>
</dbReference>
<feature type="region of interest" description="Disordered" evidence="14">
    <location>
        <begin position="63"/>
        <end position="93"/>
    </location>
</feature>
<dbReference type="InterPro" id="IPR007125">
    <property type="entry name" value="H2A/H2B/H3"/>
</dbReference>
<reference evidence="16" key="3">
    <citation type="submission" date="2025-09" db="UniProtKB">
        <authorList>
            <consortium name="Ensembl"/>
        </authorList>
    </citation>
    <scope>IDENTIFICATION</scope>
</reference>
<organism evidence="16 17">
    <name type="scientific">Monodelphis domestica</name>
    <name type="common">Gray short-tailed opossum</name>
    <dbReference type="NCBI Taxonomy" id="13616"/>
    <lineage>
        <taxon>Eukaryota</taxon>
        <taxon>Metazoa</taxon>
        <taxon>Chordata</taxon>
        <taxon>Craniata</taxon>
        <taxon>Vertebrata</taxon>
        <taxon>Euteleostomi</taxon>
        <taxon>Mammalia</taxon>
        <taxon>Metatheria</taxon>
        <taxon>Didelphimorphia</taxon>
        <taxon>Didelphidae</taxon>
        <taxon>Monodelphis</taxon>
    </lineage>
</organism>
<reference evidence="16" key="2">
    <citation type="submission" date="2025-08" db="UniProtKB">
        <authorList>
            <consortium name="Ensembl"/>
        </authorList>
    </citation>
    <scope>IDENTIFICATION</scope>
</reference>
<keyword evidence="8" id="KW-0832">Ubl conjugation</keyword>
<evidence type="ECO:0000256" key="2">
    <source>
        <dbReference type="ARBA" id="ARBA00004286"/>
    </source>
</evidence>
<dbReference type="STRING" id="13616.ENSMODP00000023389"/>
<evidence type="ECO:0000259" key="15">
    <source>
        <dbReference type="Pfam" id="PF00125"/>
    </source>
</evidence>
<evidence type="ECO:0000256" key="4">
    <source>
        <dbReference type="ARBA" id="ARBA00022454"/>
    </source>
</evidence>
<evidence type="ECO:0000256" key="14">
    <source>
        <dbReference type="SAM" id="MobiDB-lite"/>
    </source>
</evidence>
<evidence type="ECO:0000256" key="1">
    <source>
        <dbReference type="ARBA" id="ARBA00004123"/>
    </source>
</evidence>
<keyword evidence="5" id="KW-0488">Methylation</keyword>
<dbReference type="PRINTS" id="PR00621">
    <property type="entry name" value="HISTONEH2B"/>
</dbReference>
<keyword evidence="4 13" id="KW-0158">Chromosome</keyword>
<feature type="domain" description="Core Histone H2A/H2B/H3" evidence="15">
    <location>
        <begin position="80"/>
        <end position="161"/>
    </location>
</feature>
<dbReference type="InterPro" id="IPR009072">
    <property type="entry name" value="Histone-fold"/>
</dbReference>
<proteinExistence type="inferred from homology"/>
<dbReference type="GeneTree" id="ENSGT01150000286984"/>
<evidence type="ECO:0000313" key="16">
    <source>
        <dbReference type="Ensembl" id="ENSMODP00000042392.1"/>
    </source>
</evidence>
<keyword evidence="9" id="KW-0007">Acetylation</keyword>
<keyword evidence="10 13" id="KW-0238">DNA-binding</keyword>
<accession>A0A5F8G4L3</accession>
<evidence type="ECO:0000256" key="3">
    <source>
        <dbReference type="ARBA" id="ARBA00006846"/>
    </source>
</evidence>
<evidence type="ECO:0000313" key="17">
    <source>
        <dbReference type="Proteomes" id="UP000002280"/>
    </source>
</evidence>
<sequence length="204" mass="22346">MAVLSAYDDTPEKPPMRGRCLPSLHLHMSTISSGARLSRFTSFVPELVASSVFSPFPAFAMPEPAKSAPAPKKGSKKAVTKAQKKDGKKRKRSRKESYSIYVYKVLKQVHPDTGISSKAMGIMNSFVNDIFERIAGEASRLAHYNKRSTITSREIQTAVRLLLPGELAKHAVSEGTKAVTKYTSSKSAFSPCSAILARLRGERD</sequence>
<keyword evidence="7" id="KW-0597">Phosphoprotein</keyword>
<protein>
    <recommendedName>
        <fullName evidence="13">Histone H2B</fullName>
    </recommendedName>
</protein>
<evidence type="ECO:0000256" key="11">
    <source>
        <dbReference type="ARBA" id="ARBA00023242"/>
    </source>
</evidence>
<evidence type="ECO:0000256" key="10">
    <source>
        <dbReference type="ARBA" id="ARBA00023125"/>
    </source>
</evidence>
<keyword evidence="11 13" id="KW-0539">Nucleus</keyword>
<dbReference type="PROSITE" id="PS00357">
    <property type="entry name" value="HISTONE_H2B"/>
    <property type="match status" value="1"/>
</dbReference>
<dbReference type="Gene3D" id="1.10.20.10">
    <property type="entry name" value="Histone, subunit A"/>
    <property type="match status" value="1"/>
</dbReference>
<dbReference type="SMART" id="SM00427">
    <property type="entry name" value="H2B"/>
    <property type="match status" value="1"/>
</dbReference>
<dbReference type="CDD" id="cd22910">
    <property type="entry name" value="HFD_H2B"/>
    <property type="match status" value="1"/>
</dbReference>
<dbReference type="Proteomes" id="UP000002280">
    <property type="component" value="Chromosome 2"/>
</dbReference>
<dbReference type="InterPro" id="IPR000558">
    <property type="entry name" value="Histone_H2B"/>
</dbReference>
<dbReference type="Bgee" id="ENSMODG00000036508">
    <property type="expression patterns" value="Expressed in skeletal muscle tissue and 20 other cell types or tissues"/>
</dbReference>
<dbReference type="Pfam" id="PF00125">
    <property type="entry name" value="Histone"/>
    <property type="match status" value="1"/>
</dbReference>
<evidence type="ECO:0000256" key="6">
    <source>
        <dbReference type="ARBA" id="ARBA00022499"/>
    </source>
</evidence>
<dbReference type="SUPFAM" id="SSF47113">
    <property type="entry name" value="Histone-fold"/>
    <property type="match status" value="1"/>
</dbReference>
<reference evidence="16 17" key="1">
    <citation type="journal article" date="2007" name="Nature">
        <title>Genome of the marsupial Monodelphis domestica reveals innovation in non-coding sequences.</title>
        <authorList>
            <person name="Mikkelsen T.S."/>
            <person name="Wakefield M.J."/>
            <person name="Aken B."/>
            <person name="Amemiya C.T."/>
            <person name="Chang J.L."/>
            <person name="Duke S."/>
            <person name="Garber M."/>
            <person name="Gentles A.J."/>
            <person name="Goodstadt L."/>
            <person name="Heger A."/>
            <person name="Jurka J."/>
            <person name="Kamal M."/>
            <person name="Mauceli E."/>
            <person name="Searle S.M."/>
            <person name="Sharpe T."/>
            <person name="Baker M.L."/>
            <person name="Batzer M.A."/>
            <person name="Benos P.V."/>
            <person name="Belov K."/>
            <person name="Clamp M."/>
            <person name="Cook A."/>
            <person name="Cuff J."/>
            <person name="Das R."/>
            <person name="Davidow L."/>
            <person name="Deakin J.E."/>
            <person name="Fazzari M.J."/>
            <person name="Glass J.L."/>
            <person name="Grabherr M."/>
            <person name="Greally J.M."/>
            <person name="Gu W."/>
            <person name="Hore T.A."/>
            <person name="Huttley G.A."/>
            <person name="Kleber M."/>
            <person name="Jirtle R.L."/>
            <person name="Koina E."/>
            <person name="Lee J.T."/>
            <person name="Mahony S."/>
            <person name="Marra M.A."/>
            <person name="Miller R.D."/>
            <person name="Nicholls R.D."/>
            <person name="Oda M."/>
            <person name="Papenfuss A.T."/>
            <person name="Parra Z.E."/>
            <person name="Pollock D.D."/>
            <person name="Ray D.A."/>
            <person name="Schein J.E."/>
            <person name="Speed T.P."/>
            <person name="Thompson K."/>
            <person name="VandeBerg J.L."/>
            <person name="Wade C.M."/>
            <person name="Walker J.A."/>
            <person name="Waters P.D."/>
            <person name="Webber C."/>
            <person name="Weidman J.R."/>
            <person name="Xie X."/>
            <person name="Zody M.C."/>
            <person name="Baldwin J."/>
            <person name="Abdouelleil A."/>
            <person name="Abdulkadir J."/>
            <person name="Abebe A."/>
            <person name="Abera B."/>
            <person name="Abreu J."/>
            <person name="Acer S.C."/>
            <person name="Aftuck L."/>
            <person name="Alexander A."/>
            <person name="An P."/>
            <person name="Anderson E."/>
            <person name="Anderson S."/>
            <person name="Arachi H."/>
            <person name="Azer M."/>
            <person name="Bachantsang P."/>
            <person name="Barry A."/>
            <person name="Bayul T."/>
            <person name="Berlin A."/>
            <person name="Bessette D."/>
            <person name="Bloom T."/>
            <person name="Bloom T."/>
            <person name="Boguslavskiy L."/>
            <person name="Bonnet C."/>
            <person name="Boukhgalter B."/>
            <person name="Bourzgui I."/>
            <person name="Brown A."/>
            <person name="Cahill P."/>
            <person name="Channer S."/>
            <person name="Cheshatsang Y."/>
            <person name="Chuda L."/>
            <person name="Citroen M."/>
            <person name="Collymore A."/>
            <person name="Cooke P."/>
            <person name="Costello M."/>
            <person name="D'Aco K."/>
            <person name="Daza R."/>
            <person name="De Haan G."/>
            <person name="DeGray S."/>
            <person name="DeMaso C."/>
            <person name="Dhargay N."/>
            <person name="Dooley K."/>
            <person name="Dooley E."/>
            <person name="Doricent M."/>
            <person name="Dorje P."/>
            <person name="Dorjee K."/>
            <person name="Dupes A."/>
            <person name="Elong R."/>
            <person name="Falk J."/>
            <person name="Farina A."/>
            <person name="Faro S."/>
            <person name="Ferguson D."/>
            <person name="Fisher S."/>
            <person name="Foley C.D."/>
            <person name="Franke A."/>
            <person name="Friedrich D."/>
            <person name="Gadbois L."/>
            <person name="Gearin G."/>
            <person name="Gearin C.R."/>
            <person name="Giannoukos G."/>
            <person name="Goode T."/>
            <person name="Graham J."/>
            <person name="Grandbois E."/>
            <person name="Grewal S."/>
            <person name="Gyaltsen K."/>
            <person name="Hafez N."/>
            <person name="Hagos B."/>
            <person name="Hall J."/>
            <person name="Henson C."/>
            <person name="Hollinger A."/>
            <person name="Honan T."/>
            <person name="Huard M.D."/>
            <person name="Hughes L."/>
            <person name="Hurhula B."/>
            <person name="Husby M.E."/>
            <person name="Kamat A."/>
            <person name="Kanga B."/>
            <person name="Kashin S."/>
            <person name="Khazanovich D."/>
            <person name="Kisner P."/>
            <person name="Lance K."/>
            <person name="Lara M."/>
            <person name="Lee W."/>
            <person name="Lennon N."/>
            <person name="Letendre F."/>
            <person name="LeVine R."/>
            <person name="Lipovsky A."/>
            <person name="Liu X."/>
            <person name="Liu J."/>
            <person name="Liu S."/>
            <person name="Lokyitsang T."/>
            <person name="Lokyitsang Y."/>
            <person name="Lubonja R."/>
            <person name="Lui A."/>
            <person name="MacDonald P."/>
            <person name="Magnisalis V."/>
            <person name="Maru K."/>
            <person name="Matthews C."/>
            <person name="McCusker W."/>
            <person name="McDonough S."/>
            <person name="Mehta T."/>
            <person name="Meldrim J."/>
            <person name="Meneus L."/>
            <person name="Mihai O."/>
            <person name="Mihalev A."/>
            <person name="Mihova T."/>
            <person name="Mittelman R."/>
            <person name="Mlenga V."/>
            <person name="Montmayeur A."/>
            <person name="Mulrain L."/>
            <person name="Navidi A."/>
            <person name="Naylor J."/>
            <person name="Negash T."/>
            <person name="Nguyen T."/>
            <person name="Nguyen N."/>
            <person name="Nicol R."/>
            <person name="Norbu C."/>
            <person name="Norbu N."/>
            <person name="Novod N."/>
            <person name="O'Neill B."/>
            <person name="Osman S."/>
            <person name="Markiewicz E."/>
            <person name="Oyono O.L."/>
            <person name="Patti C."/>
            <person name="Phunkhang P."/>
            <person name="Pierre F."/>
            <person name="Priest M."/>
            <person name="Raghuraman S."/>
            <person name="Rege F."/>
            <person name="Reyes R."/>
            <person name="Rise C."/>
            <person name="Rogov P."/>
            <person name="Ross K."/>
            <person name="Ryan E."/>
            <person name="Settipalli S."/>
            <person name="Shea T."/>
            <person name="Sherpa N."/>
            <person name="Shi L."/>
            <person name="Shih D."/>
            <person name="Sparrow T."/>
            <person name="Spaulding J."/>
            <person name="Stalker J."/>
            <person name="Stange-Thomann N."/>
            <person name="Stavropoulos S."/>
            <person name="Stone C."/>
            <person name="Strader C."/>
            <person name="Tesfaye S."/>
            <person name="Thomson T."/>
            <person name="Thoulutsang Y."/>
            <person name="Thoulutsang D."/>
            <person name="Topham K."/>
            <person name="Topping I."/>
            <person name="Tsamla T."/>
            <person name="Vassiliev H."/>
            <person name="Vo A."/>
            <person name="Wangchuk T."/>
            <person name="Wangdi T."/>
            <person name="Weiand M."/>
            <person name="Wilkinson J."/>
            <person name="Wilson A."/>
            <person name="Yadav S."/>
            <person name="Young G."/>
            <person name="Yu Q."/>
            <person name="Zembek L."/>
            <person name="Zhong D."/>
            <person name="Zimmer A."/>
            <person name="Zwirko Z."/>
            <person name="Jaffe D.B."/>
            <person name="Alvarez P."/>
            <person name="Brockman W."/>
            <person name="Butler J."/>
            <person name="Chin C."/>
            <person name="Gnerre S."/>
            <person name="MacCallum I."/>
            <person name="Graves J.A."/>
            <person name="Ponting C.P."/>
            <person name="Breen M."/>
            <person name="Samollow P.B."/>
            <person name="Lander E.S."/>
            <person name="Lindblad-Toh K."/>
        </authorList>
    </citation>
    <scope>NUCLEOTIDE SEQUENCE [LARGE SCALE GENOMIC DNA]</scope>
</reference>
<evidence type="ECO:0000256" key="12">
    <source>
        <dbReference type="ARBA" id="ARBA00023269"/>
    </source>
</evidence>
<dbReference type="GO" id="GO:0000786">
    <property type="term" value="C:nucleosome"/>
    <property type="evidence" value="ECO:0007669"/>
    <property type="project" value="UniProtKB-KW"/>
</dbReference>
<dbReference type="PANTHER" id="PTHR23428">
    <property type="entry name" value="HISTONE H2B"/>
    <property type="match status" value="1"/>
</dbReference>
<dbReference type="AlphaFoldDB" id="A0A5F8G4L3"/>
<dbReference type="Ensembl" id="ENSMODT00000088354.1">
    <property type="protein sequence ID" value="ENSMODP00000042392.1"/>
    <property type="gene ID" value="ENSMODG00000036508.1"/>
</dbReference>
<keyword evidence="12 13" id="KW-0544">Nucleosome core</keyword>
<dbReference type="GO" id="GO:0046982">
    <property type="term" value="F:protein heterodimerization activity"/>
    <property type="evidence" value="ECO:0007669"/>
    <property type="project" value="InterPro"/>
</dbReference>
<feature type="compositionally biased region" description="Low complexity" evidence="14">
    <location>
        <begin position="63"/>
        <end position="72"/>
    </location>
</feature>
<comment type="subcellular location">
    <subcellularLocation>
        <location evidence="2">Chromosome</location>
    </subcellularLocation>
    <subcellularLocation>
        <location evidence="1 13">Nucleus</location>
    </subcellularLocation>
</comment>
<evidence type="ECO:0000256" key="9">
    <source>
        <dbReference type="ARBA" id="ARBA00022990"/>
    </source>
</evidence>
<evidence type="ECO:0000256" key="13">
    <source>
        <dbReference type="RuleBase" id="RU000451"/>
    </source>
</evidence>
<name>A0A5F8G4L3_MONDO</name>
<dbReference type="GO" id="GO:0003677">
    <property type="term" value="F:DNA binding"/>
    <property type="evidence" value="ECO:0007669"/>
    <property type="project" value="UniProtKB-KW"/>
</dbReference>
<evidence type="ECO:0000256" key="7">
    <source>
        <dbReference type="ARBA" id="ARBA00022553"/>
    </source>
</evidence>
<dbReference type="GO" id="GO:0005634">
    <property type="term" value="C:nucleus"/>
    <property type="evidence" value="ECO:0007669"/>
    <property type="project" value="UniProtKB-SubCell"/>
</dbReference>
<keyword evidence="6" id="KW-1017">Isopeptide bond</keyword>
<comment type="subunit">
    <text evidence="13">The nucleosome is a histone octamer containing two molecules each of H2A, H2B, H3 and H4 assembled in one H3-H4 heterotetramer and two H2A-H2B heterodimers. The octamer wraps approximately 147 bp of DNA.</text>
</comment>
<evidence type="ECO:0000256" key="8">
    <source>
        <dbReference type="ARBA" id="ARBA00022843"/>
    </source>
</evidence>
<dbReference type="InterPro" id="IPR055333">
    <property type="entry name" value="HISTONE_H2B_site"/>
</dbReference>
<evidence type="ECO:0000256" key="5">
    <source>
        <dbReference type="ARBA" id="ARBA00022481"/>
    </source>
</evidence>